<dbReference type="EMBL" id="CP058627">
    <property type="protein sequence ID" value="QLG88269.1"/>
    <property type="molecule type" value="Genomic_DNA"/>
</dbReference>
<dbReference type="GO" id="GO:0046872">
    <property type="term" value="F:metal ion binding"/>
    <property type="evidence" value="ECO:0007669"/>
    <property type="project" value="InterPro"/>
</dbReference>
<evidence type="ECO:0000313" key="1">
    <source>
        <dbReference type="EMBL" id="QLG88269.1"/>
    </source>
</evidence>
<organism evidence="1 2">
    <name type="scientific">Chitinibacter bivalviorum</name>
    <dbReference type="NCBI Taxonomy" id="2739434"/>
    <lineage>
        <taxon>Bacteria</taxon>
        <taxon>Pseudomonadati</taxon>
        <taxon>Pseudomonadota</taxon>
        <taxon>Betaproteobacteria</taxon>
        <taxon>Neisseriales</taxon>
        <taxon>Chitinibacteraceae</taxon>
        <taxon>Chitinibacter</taxon>
    </lineage>
</organism>
<keyword evidence="2" id="KW-1185">Reference proteome</keyword>
<sequence length="75" mass="8330">MVWLDVCELTSELSEPDTLLERAFVMNQAGLSLSDLSALRKAVKNLTIADIQQGAQQLLATKWMTVGRLTPNPRM</sequence>
<dbReference type="AlphaFoldDB" id="A0A7H9BII1"/>
<dbReference type="KEGG" id="chiz:HQ393_08420"/>
<name>A0A7H9BII1_9NEIS</name>
<dbReference type="Proteomes" id="UP000509597">
    <property type="component" value="Chromosome"/>
</dbReference>
<dbReference type="RefSeq" id="WP_179354786.1">
    <property type="nucleotide sequence ID" value="NZ_CP058627.1"/>
</dbReference>
<dbReference type="InterPro" id="IPR011249">
    <property type="entry name" value="Metalloenz_LuxS/M16"/>
</dbReference>
<accession>A0A7H9BII1</accession>
<gene>
    <name evidence="1" type="ORF">HQ393_08420</name>
</gene>
<protein>
    <submittedName>
        <fullName evidence="1">Uncharacterized protein</fullName>
    </submittedName>
</protein>
<evidence type="ECO:0000313" key="2">
    <source>
        <dbReference type="Proteomes" id="UP000509597"/>
    </source>
</evidence>
<proteinExistence type="predicted"/>
<dbReference type="SUPFAM" id="SSF63411">
    <property type="entry name" value="LuxS/MPP-like metallohydrolase"/>
    <property type="match status" value="1"/>
</dbReference>
<reference evidence="1 2" key="1">
    <citation type="submission" date="2020-07" db="EMBL/GenBank/DDBJ databases">
        <title>Complete genome sequence of Chitinibacter sp. 2T18.</title>
        <authorList>
            <person name="Bae J.-W."/>
            <person name="Choi J.-W."/>
        </authorList>
    </citation>
    <scope>NUCLEOTIDE SEQUENCE [LARGE SCALE GENOMIC DNA]</scope>
    <source>
        <strain evidence="1 2">2T18</strain>
    </source>
</reference>